<gene>
    <name evidence="1" type="ORF">P154DRAFT_556242</name>
</gene>
<dbReference type="Gene3D" id="3.90.640.10">
    <property type="entry name" value="Actin, Chain A, domain 4"/>
    <property type="match status" value="1"/>
</dbReference>
<sequence>MSEPFNRPDMVISIDFGMTCTGVAYCNVSTGNDRIFHIQRWPGRTMANENKVPTLLVYPKGSTTPTSWGFLAETAQEQGNPGDESKEWFKILLDEELLEQMRTNAPDPSKVPAMEEVEKWYCDYFQFLYRCIEARLKGELASRWEDAKIEFIFSVPTTWKPVPTVERFRNITARAGFGASPNHISSIGLTEAEAAAVHTARDQPAIFQENDILFVCDVGGGTTDLSAFRVKNTNSFGGALSLEQIDVVFGATVGAAQLDGLFENAMVARLQAADRVIPMGLDDIGLAAWDIRISSEYQNVKCDYGSEDSRMDTEIVRLRVPKLDRNYSNPQCGIDRGELLLRRDDLKPFFDAQVGKLFEMLDKQLVRLQQRFPNEQAAHMVLSGGLGNSAYVRDCLVNRYANGNAPHPNARNLQIRVSPDPQLVVCRGNVADRVAKLKSGQSILGWRCSRSSYGTLCKIQYDPQNTAHFNMKTELDPMDGKLYIVNSIDWFIKQGQPVSSDSPIVRNFRRKCPPASPYNPNPPRVFPTDIVCSDVDANLLPMVMDSSTFPTYSLLLVSSIY</sequence>
<evidence type="ECO:0000313" key="1">
    <source>
        <dbReference type="EMBL" id="KAF1996557.1"/>
    </source>
</evidence>
<dbReference type="CDD" id="cd10170">
    <property type="entry name" value="ASKHA_NBD_HSP70"/>
    <property type="match status" value="1"/>
</dbReference>
<dbReference type="OrthoDB" id="2394218at2759"/>
<protein>
    <recommendedName>
        <fullName evidence="3">Actin-like ATPase domain-containing protein</fullName>
    </recommendedName>
</protein>
<reference evidence="1" key="1">
    <citation type="journal article" date="2020" name="Stud. Mycol.">
        <title>101 Dothideomycetes genomes: a test case for predicting lifestyles and emergence of pathogens.</title>
        <authorList>
            <person name="Haridas S."/>
            <person name="Albert R."/>
            <person name="Binder M."/>
            <person name="Bloem J."/>
            <person name="Labutti K."/>
            <person name="Salamov A."/>
            <person name="Andreopoulos B."/>
            <person name="Baker S."/>
            <person name="Barry K."/>
            <person name="Bills G."/>
            <person name="Bluhm B."/>
            <person name="Cannon C."/>
            <person name="Castanera R."/>
            <person name="Culley D."/>
            <person name="Daum C."/>
            <person name="Ezra D."/>
            <person name="Gonzalez J."/>
            <person name="Henrissat B."/>
            <person name="Kuo A."/>
            <person name="Liang C."/>
            <person name="Lipzen A."/>
            <person name="Lutzoni F."/>
            <person name="Magnuson J."/>
            <person name="Mondo S."/>
            <person name="Nolan M."/>
            <person name="Ohm R."/>
            <person name="Pangilinan J."/>
            <person name="Park H.-J."/>
            <person name="Ramirez L."/>
            <person name="Alfaro M."/>
            <person name="Sun H."/>
            <person name="Tritt A."/>
            <person name="Yoshinaga Y."/>
            <person name="Zwiers L.-H."/>
            <person name="Turgeon B."/>
            <person name="Goodwin S."/>
            <person name="Spatafora J."/>
            <person name="Crous P."/>
            <person name="Grigoriev I."/>
        </authorList>
    </citation>
    <scope>NUCLEOTIDE SEQUENCE</scope>
    <source>
        <strain evidence="1">CBS 123094</strain>
    </source>
</reference>
<dbReference type="Proteomes" id="UP000799779">
    <property type="component" value="Unassembled WGS sequence"/>
</dbReference>
<keyword evidence="2" id="KW-1185">Reference proteome</keyword>
<accession>A0A6A5W5I8</accession>
<name>A0A6A5W5I8_9PLEO</name>
<proteinExistence type="predicted"/>
<dbReference type="SUPFAM" id="SSF53067">
    <property type="entry name" value="Actin-like ATPase domain"/>
    <property type="match status" value="1"/>
</dbReference>
<dbReference type="InterPro" id="IPR043129">
    <property type="entry name" value="ATPase_NBD"/>
</dbReference>
<evidence type="ECO:0000313" key="2">
    <source>
        <dbReference type="Proteomes" id="UP000799779"/>
    </source>
</evidence>
<organism evidence="1 2">
    <name type="scientific">Amniculicola lignicola CBS 123094</name>
    <dbReference type="NCBI Taxonomy" id="1392246"/>
    <lineage>
        <taxon>Eukaryota</taxon>
        <taxon>Fungi</taxon>
        <taxon>Dikarya</taxon>
        <taxon>Ascomycota</taxon>
        <taxon>Pezizomycotina</taxon>
        <taxon>Dothideomycetes</taxon>
        <taxon>Pleosporomycetidae</taxon>
        <taxon>Pleosporales</taxon>
        <taxon>Amniculicolaceae</taxon>
        <taxon>Amniculicola</taxon>
    </lineage>
</organism>
<evidence type="ECO:0008006" key="3">
    <source>
        <dbReference type="Google" id="ProtNLM"/>
    </source>
</evidence>
<dbReference type="EMBL" id="ML977624">
    <property type="protein sequence ID" value="KAF1996557.1"/>
    <property type="molecule type" value="Genomic_DNA"/>
</dbReference>
<dbReference type="PANTHER" id="PTHR42749:SF1">
    <property type="entry name" value="CELL SHAPE-DETERMINING PROTEIN MREB"/>
    <property type="match status" value="1"/>
</dbReference>
<dbReference type="Gene3D" id="3.30.420.40">
    <property type="match status" value="2"/>
</dbReference>
<dbReference type="AlphaFoldDB" id="A0A6A5W5I8"/>
<dbReference type="PANTHER" id="PTHR42749">
    <property type="entry name" value="CELL SHAPE-DETERMINING PROTEIN MREB"/>
    <property type="match status" value="1"/>
</dbReference>